<dbReference type="Proteomes" id="UP000824890">
    <property type="component" value="Unassembled WGS sequence"/>
</dbReference>
<evidence type="ECO:0000313" key="2">
    <source>
        <dbReference type="EMBL" id="KAH0859088.1"/>
    </source>
</evidence>
<keyword evidence="1" id="KW-0812">Transmembrane</keyword>
<feature type="transmembrane region" description="Helical" evidence="1">
    <location>
        <begin position="163"/>
        <end position="183"/>
    </location>
</feature>
<name>A0ABQ7XT23_BRANA</name>
<comment type="caution">
    <text evidence="2">The sequence shown here is derived from an EMBL/GenBank/DDBJ whole genome shotgun (WGS) entry which is preliminary data.</text>
</comment>
<dbReference type="EMBL" id="JAGKQM010000019">
    <property type="protein sequence ID" value="KAH0859088.1"/>
    <property type="molecule type" value="Genomic_DNA"/>
</dbReference>
<organism evidence="2 3">
    <name type="scientific">Brassica napus</name>
    <name type="common">Rape</name>
    <dbReference type="NCBI Taxonomy" id="3708"/>
    <lineage>
        <taxon>Eukaryota</taxon>
        <taxon>Viridiplantae</taxon>
        <taxon>Streptophyta</taxon>
        <taxon>Embryophyta</taxon>
        <taxon>Tracheophyta</taxon>
        <taxon>Spermatophyta</taxon>
        <taxon>Magnoliopsida</taxon>
        <taxon>eudicotyledons</taxon>
        <taxon>Gunneridae</taxon>
        <taxon>Pentapetalae</taxon>
        <taxon>rosids</taxon>
        <taxon>malvids</taxon>
        <taxon>Brassicales</taxon>
        <taxon>Brassicaceae</taxon>
        <taxon>Brassiceae</taxon>
        <taxon>Brassica</taxon>
    </lineage>
</organism>
<keyword evidence="1" id="KW-1133">Transmembrane helix</keyword>
<evidence type="ECO:0000313" key="3">
    <source>
        <dbReference type="Proteomes" id="UP000824890"/>
    </source>
</evidence>
<protein>
    <submittedName>
        <fullName evidence="2">Uncharacterized protein</fullName>
    </submittedName>
</protein>
<reference evidence="2 3" key="1">
    <citation type="submission" date="2021-05" db="EMBL/GenBank/DDBJ databases">
        <title>Genome Assembly of Synthetic Allotetraploid Brassica napus Reveals Homoeologous Exchanges between Subgenomes.</title>
        <authorList>
            <person name="Davis J.T."/>
        </authorList>
    </citation>
    <scope>NUCLEOTIDE SEQUENCE [LARGE SCALE GENOMIC DNA]</scope>
    <source>
        <strain evidence="3">cv. Da-Ae</strain>
        <tissue evidence="2">Seedling</tissue>
    </source>
</reference>
<keyword evidence="1" id="KW-0472">Membrane</keyword>
<accession>A0ABQ7XT23</accession>
<gene>
    <name evidence="2" type="ORF">HID58_087349</name>
</gene>
<proteinExistence type="predicted"/>
<evidence type="ECO:0000256" key="1">
    <source>
        <dbReference type="SAM" id="Phobius"/>
    </source>
</evidence>
<keyword evidence="3" id="KW-1185">Reference proteome</keyword>
<sequence>MAAMCSSKSVHEIHREGGKLGKKARKFAKKNLQTVEKKNMKQKPFLKRKFAKSKFLLRYHSDYHWKVNGVLRQLRKLGSCLESMLLTFVVLVWRKMTLDQSQELKPLVITKSLVAKDEDVDLGSGMSRVSIFFGTQTEPLKGLLSIFTLYVLSYVARSKRIKIIVASGINLCVFIILVLAAFVCWRYRFKQNGETLLSLFCCLFIGRCMANS</sequence>